<sequence length="83" mass="9270">MNTRSEALSLRLKARHMVFLLFASCFNVLAIVSPTGSGKLRGRATQPLTYTRTSCWLSSSQGDEMDDPCIAAQSWRLDCTRQD</sequence>
<keyword evidence="2" id="KW-1185">Reference proteome</keyword>
<protein>
    <submittedName>
        <fullName evidence="1">Uncharacterized protein</fullName>
    </submittedName>
</protein>
<reference evidence="1" key="1">
    <citation type="journal article" date="2020" name="Stud. Mycol.">
        <title>101 Dothideomycetes genomes: a test case for predicting lifestyles and emergence of pathogens.</title>
        <authorList>
            <person name="Haridas S."/>
            <person name="Albert R."/>
            <person name="Binder M."/>
            <person name="Bloem J."/>
            <person name="Labutti K."/>
            <person name="Salamov A."/>
            <person name="Andreopoulos B."/>
            <person name="Baker S."/>
            <person name="Barry K."/>
            <person name="Bills G."/>
            <person name="Bluhm B."/>
            <person name="Cannon C."/>
            <person name="Castanera R."/>
            <person name="Culley D."/>
            <person name="Daum C."/>
            <person name="Ezra D."/>
            <person name="Gonzalez J."/>
            <person name="Henrissat B."/>
            <person name="Kuo A."/>
            <person name="Liang C."/>
            <person name="Lipzen A."/>
            <person name="Lutzoni F."/>
            <person name="Magnuson J."/>
            <person name="Mondo S."/>
            <person name="Nolan M."/>
            <person name="Ohm R."/>
            <person name="Pangilinan J."/>
            <person name="Park H.-J."/>
            <person name="Ramirez L."/>
            <person name="Alfaro M."/>
            <person name="Sun H."/>
            <person name="Tritt A."/>
            <person name="Yoshinaga Y."/>
            <person name="Zwiers L.-H."/>
            <person name="Turgeon B."/>
            <person name="Goodwin S."/>
            <person name="Spatafora J."/>
            <person name="Crous P."/>
            <person name="Grigoriev I."/>
        </authorList>
    </citation>
    <scope>NUCLEOTIDE SEQUENCE</scope>
    <source>
        <strain evidence="1">CBS 690.94</strain>
    </source>
</reference>
<dbReference type="Proteomes" id="UP000799764">
    <property type="component" value="Unassembled WGS sequence"/>
</dbReference>
<organism evidence="1 2">
    <name type="scientific">Karstenula rhodostoma CBS 690.94</name>
    <dbReference type="NCBI Taxonomy" id="1392251"/>
    <lineage>
        <taxon>Eukaryota</taxon>
        <taxon>Fungi</taxon>
        <taxon>Dikarya</taxon>
        <taxon>Ascomycota</taxon>
        <taxon>Pezizomycotina</taxon>
        <taxon>Dothideomycetes</taxon>
        <taxon>Pleosporomycetidae</taxon>
        <taxon>Pleosporales</taxon>
        <taxon>Massarineae</taxon>
        <taxon>Didymosphaeriaceae</taxon>
        <taxon>Karstenula</taxon>
    </lineage>
</organism>
<comment type="caution">
    <text evidence="1">The sequence shown here is derived from an EMBL/GenBank/DDBJ whole genome shotgun (WGS) entry which is preliminary data.</text>
</comment>
<proteinExistence type="predicted"/>
<gene>
    <name evidence="1" type="ORF">P171DRAFT_170569</name>
</gene>
<name>A0A9P4P7R1_9PLEO</name>
<evidence type="ECO:0000313" key="2">
    <source>
        <dbReference type="Proteomes" id="UP000799764"/>
    </source>
</evidence>
<accession>A0A9P4P7R1</accession>
<evidence type="ECO:0000313" key="1">
    <source>
        <dbReference type="EMBL" id="KAF2438243.1"/>
    </source>
</evidence>
<dbReference type="AlphaFoldDB" id="A0A9P4P7R1"/>
<dbReference type="EMBL" id="MU001513">
    <property type="protein sequence ID" value="KAF2438243.1"/>
    <property type="molecule type" value="Genomic_DNA"/>
</dbReference>